<gene>
    <name evidence="5" type="ORF">GOP47_0017273</name>
</gene>
<proteinExistence type="predicted"/>
<dbReference type="PANTHER" id="PTHR11638">
    <property type="entry name" value="ATP-DEPENDENT CLP PROTEASE"/>
    <property type="match status" value="1"/>
</dbReference>
<evidence type="ECO:0000256" key="3">
    <source>
        <dbReference type="ARBA" id="ARBA00022840"/>
    </source>
</evidence>
<name>A0A9D4ZAL2_ADICA</name>
<dbReference type="Pfam" id="PF07724">
    <property type="entry name" value="AAA_2"/>
    <property type="match status" value="1"/>
</dbReference>
<evidence type="ECO:0000259" key="4">
    <source>
        <dbReference type="Pfam" id="PF07724"/>
    </source>
</evidence>
<evidence type="ECO:0000313" key="5">
    <source>
        <dbReference type="EMBL" id="KAI5066745.1"/>
    </source>
</evidence>
<dbReference type="InterPro" id="IPR050130">
    <property type="entry name" value="ClpA_ClpB"/>
</dbReference>
<evidence type="ECO:0000256" key="2">
    <source>
        <dbReference type="ARBA" id="ARBA00022741"/>
    </source>
</evidence>
<dbReference type="SUPFAM" id="SSF52540">
    <property type="entry name" value="P-loop containing nucleoside triphosphate hydrolases"/>
    <property type="match status" value="1"/>
</dbReference>
<dbReference type="Gene3D" id="3.40.50.300">
    <property type="entry name" value="P-loop containing nucleotide triphosphate hydrolases"/>
    <property type="match status" value="1"/>
</dbReference>
<evidence type="ECO:0000256" key="1">
    <source>
        <dbReference type="ARBA" id="ARBA00022528"/>
    </source>
</evidence>
<keyword evidence="6" id="KW-1185">Reference proteome</keyword>
<keyword evidence="2" id="KW-0547">Nucleotide-binding</keyword>
<accession>A0A9D4ZAL2</accession>
<dbReference type="OrthoDB" id="47330at2759"/>
<keyword evidence="1" id="KW-0934">Plastid</keyword>
<keyword evidence="3" id="KW-0067">ATP-binding</keyword>
<dbReference type="PANTHER" id="PTHR11638:SF18">
    <property type="entry name" value="HEAT SHOCK PROTEIN 104"/>
    <property type="match status" value="1"/>
</dbReference>
<dbReference type="GO" id="GO:0034605">
    <property type="term" value="P:cellular response to heat"/>
    <property type="evidence" value="ECO:0007669"/>
    <property type="project" value="TreeGrafter"/>
</dbReference>
<evidence type="ECO:0000313" key="6">
    <source>
        <dbReference type="Proteomes" id="UP000886520"/>
    </source>
</evidence>
<dbReference type="Proteomes" id="UP000886520">
    <property type="component" value="Chromosome 17"/>
</dbReference>
<protein>
    <recommendedName>
        <fullName evidence="4">ATPase AAA-type core domain-containing protein</fullName>
    </recommendedName>
</protein>
<dbReference type="InterPro" id="IPR027417">
    <property type="entry name" value="P-loop_NTPase"/>
</dbReference>
<dbReference type="EMBL" id="JABFUD020000017">
    <property type="protein sequence ID" value="KAI5066745.1"/>
    <property type="molecule type" value="Genomic_DNA"/>
</dbReference>
<dbReference type="GO" id="GO:0005737">
    <property type="term" value="C:cytoplasm"/>
    <property type="evidence" value="ECO:0007669"/>
    <property type="project" value="TreeGrafter"/>
</dbReference>
<dbReference type="GO" id="GO:0005524">
    <property type="term" value="F:ATP binding"/>
    <property type="evidence" value="ECO:0007669"/>
    <property type="project" value="UniProtKB-KW"/>
</dbReference>
<dbReference type="GO" id="GO:0016887">
    <property type="term" value="F:ATP hydrolysis activity"/>
    <property type="evidence" value="ECO:0007669"/>
    <property type="project" value="InterPro"/>
</dbReference>
<organism evidence="5 6">
    <name type="scientific">Adiantum capillus-veneris</name>
    <name type="common">Maidenhair fern</name>
    <dbReference type="NCBI Taxonomy" id="13818"/>
    <lineage>
        <taxon>Eukaryota</taxon>
        <taxon>Viridiplantae</taxon>
        <taxon>Streptophyta</taxon>
        <taxon>Embryophyta</taxon>
        <taxon>Tracheophyta</taxon>
        <taxon>Polypodiopsida</taxon>
        <taxon>Polypodiidae</taxon>
        <taxon>Polypodiales</taxon>
        <taxon>Pteridineae</taxon>
        <taxon>Pteridaceae</taxon>
        <taxon>Vittarioideae</taxon>
        <taxon>Adiantum</taxon>
    </lineage>
</organism>
<dbReference type="InterPro" id="IPR001270">
    <property type="entry name" value="ClpA/B"/>
</dbReference>
<dbReference type="InterPro" id="IPR003959">
    <property type="entry name" value="ATPase_AAA_core"/>
</dbReference>
<dbReference type="PRINTS" id="PR00300">
    <property type="entry name" value="CLPPROTEASEA"/>
</dbReference>
<sequence length="243" mass="27616">MAMVREGSSQRQSEEGRMRWCMLFDEIEKAHVDVTNIMLQILEDGRLTDSKGRTVDFKNTVLIMTSNVGSSAIAGERLIGFNHGNMRQIGEDTDDEKISSPSLPSSMNMKALVMEELKQVFRPEFLNRLDDIVVFKKLTSCEISTIADLMLSQTVARVQDKLSIAHLQITHFQRAGDGGCCGRFQQQLWRSSDPAQRHYSASRGQLGGKHASWEHTGRWLLLRRYRFSWSHYHSTSPIVVVLS</sequence>
<dbReference type="AlphaFoldDB" id="A0A9D4ZAL2"/>
<comment type="caution">
    <text evidence="5">The sequence shown here is derived from an EMBL/GenBank/DDBJ whole genome shotgun (WGS) entry which is preliminary data.</text>
</comment>
<keyword evidence="1" id="KW-0150">Chloroplast</keyword>
<reference evidence="5" key="1">
    <citation type="submission" date="2021-01" db="EMBL/GenBank/DDBJ databases">
        <title>Adiantum capillus-veneris genome.</title>
        <authorList>
            <person name="Fang Y."/>
            <person name="Liao Q."/>
        </authorList>
    </citation>
    <scope>NUCLEOTIDE SEQUENCE</scope>
    <source>
        <strain evidence="5">H3</strain>
        <tissue evidence="5">Leaf</tissue>
    </source>
</reference>
<feature type="domain" description="ATPase AAA-type core" evidence="4">
    <location>
        <begin position="22"/>
        <end position="132"/>
    </location>
</feature>